<name>A0A0P1GD89_9RHOB</name>
<gene>
    <name evidence="2" type="ORF">TRN7648_02374</name>
</gene>
<evidence type="ECO:0000256" key="1">
    <source>
        <dbReference type="SAM" id="Phobius"/>
    </source>
</evidence>
<dbReference type="Proteomes" id="UP000054935">
    <property type="component" value="Unassembled WGS sequence"/>
</dbReference>
<accession>A0A0P1GD89</accession>
<protein>
    <recommendedName>
        <fullName evidence="4">Translocase</fullName>
    </recommendedName>
</protein>
<keyword evidence="1" id="KW-0472">Membrane</keyword>
<dbReference type="STRING" id="441103.TRN7648_02374"/>
<sequence>MAGLKSYALGGATLVCAFGIGYVMQFGFGLPPSNGLRAPATVEVSAITDTSSALRAPKLAPQAPEGETLERIIAPEELDLGNLPDNFGQPAKALAPAPQPAPETASCDISMTATPTAGAQVDLTLSAPCNGAERVTFHHQGIMFTETMPADGDLTLRVPAIAERAIFIASFGNGDGATASADVTSLPFYDRVVVQWKGDAGLQLHAREFDADYFSDGHIWSDASGDLAAAARGEGGFLTRLGQKDAPDALIAEVYSFPSGTAKTPGEIILTVEAEITATNCQKAVSAQTLEIRGDAGLRVRDLDLQMPSCDSVGDFLVLKNLVEDLKIAAR</sequence>
<reference evidence="2 3" key="1">
    <citation type="submission" date="2015-09" db="EMBL/GenBank/DDBJ databases">
        <authorList>
            <consortium name="Swine Surveillance"/>
        </authorList>
    </citation>
    <scope>NUCLEOTIDE SEQUENCE [LARGE SCALE GENOMIC DNA]</scope>
    <source>
        <strain evidence="2 3">CECT 7648</strain>
    </source>
</reference>
<dbReference type="OrthoDB" id="7956241at2"/>
<evidence type="ECO:0008006" key="4">
    <source>
        <dbReference type="Google" id="ProtNLM"/>
    </source>
</evidence>
<proteinExistence type="predicted"/>
<dbReference type="RefSeq" id="WP_058247884.1">
    <property type="nucleotide sequence ID" value="NZ_CYSE01000004.1"/>
</dbReference>
<evidence type="ECO:0000313" key="2">
    <source>
        <dbReference type="EMBL" id="CUH79251.1"/>
    </source>
</evidence>
<keyword evidence="1" id="KW-0812">Transmembrane</keyword>
<keyword evidence="1" id="KW-1133">Transmembrane helix</keyword>
<organism evidence="2 3">
    <name type="scientific">Tropicibacter naphthalenivorans</name>
    <dbReference type="NCBI Taxonomy" id="441103"/>
    <lineage>
        <taxon>Bacteria</taxon>
        <taxon>Pseudomonadati</taxon>
        <taxon>Pseudomonadota</taxon>
        <taxon>Alphaproteobacteria</taxon>
        <taxon>Rhodobacterales</taxon>
        <taxon>Roseobacteraceae</taxon>
        <taxon>Tropicibacter</taxon>
    </lineage>
</organism>
<feature type="transmembrane region" description="Helical" evidence="1">
    <location>
        <begin position="7"/>
        <end position="28"/>
    </location>
</feature>
<dbReference type="AlphaFoldDB" id="A0A0P1GD89"/>
<dbReference type="EMBL" id="CYSE01000004">
    <property type="protein sequence ID" value="CUH79251.1"/>
    <property type="molecule type" value="Genomic_DNA"/>
</dbReference>
<evidence type="ECO:0000313" key="3">
    <source>
        <dbReference type="Proteomes" id="UP000054935"/>
    </source>
</evidence>
<keyword evidence="3" id="KW-1185">Reference proteome</keyword>